<accession>A0A0B2USI0</accession>
<reference evidence="1 2" key="1">
    <citation type="submission" date="2014-11" db="EMBL/GenBank/DDBJ databases">
        <title>Genetic blueprint of the zoonotic pathogen Toxocara canis.</title>
        <authorList>
            <person name="Zhu X.-Q."/>
            <person name="Korhonen P.K."/>
            <person name="Cai H."/>
            <person name="Young N.D."/>
            <person name="Nejsum P."/>
            <person name="von Samson-Himmelstjerna G."/>
            <person name="Boag P.R."/>
            <person name="Tan P."/>
            <person name="Li Q."/>
            <person name="Min J."/>
            <person name="Yang Y."/>
            <person name="Wang X."/>
            <person name="Fang X."/>
            <person name="Hall R.S."/>
            <person name="Hofmann A."/>
            <person name="Sternberg P.W."/>
            <person name="Jex A.R."/>
            <person name="Gasser R.B."/>
        </authorList>
    </citation>
    <scope>NUCLEOTIDE SEQUENCE [LARGE SCALE GENOMIC DNA]</scope>
    <source>
        <strain evidence="1">PN_DK_2014</strain>
    </source>
</reference>
<name>A0A0B2USI0_TOXCA</name>
<dbReference type="Proteomes" id="UP000031036">
    <property type="component" value="Unassembled WGS sequence"/>
</dbReference>
<evidence type="ECO:0000313" key="2">
    <source>
        <dbReference type="Proteomes" id="UP000031036"/>
    </source>
</evidence>
<evidence type="ECO:0000313" key="1">
    <source>
        <dbReference type="EMBL" id="KHN71855.1"/>
    </source>
</evidence>
<dbReference type="AlphaFoldDB" id="A0A0B2USI0"/>
<feature type="non-terminal residue" evidence="1">
    <location>
        <position position="1"/>
    </location>
</feature>
<sequence>IILEEQIQQLPEEDEETKVLAAQLQQIRADKQKREGVEKSLKEKLAKILQRVDEVDATVEPLIESTVRSKHKKKRSKKQPKLTLTTEEQINVLTDAVNEFDRDILPQLGDISEQSQQGEVQLSSLLAGRERAQEIADACKVGFFGHRISPN</sequence>
<feature type="non-terminal residue" evidence="1">
    <location>
        <position position="151"/>
    </location>
</feature>
<proteinExistence type="predicted"/>
<dbReference type="STRING" id="6265.A0A0B2USI0"/>
<organism evidence="1 2">
    <name type="scientific">Toxocara canis</name>
    <name type="common">Canine roundworm</name>
    <dbReference type="NCBI Taxonomy" id="6265"/>
    <lineage>
        <taxon>Eukaryota</taxon>
        <taxon>Metazoa</taxon>
        <taxon>Ecdysozoa</taxon>
        <taxon>Nematoda</taxon>
        <taxon>Chromadorea</taxon>
        <taxon>Rhabditida</taxon>
        <taxon>Spirurina</taxon>
        <taxon>Ascaridomorpha</taxon>
        <taxon>Ascaridoidea</taxon>
        <taxon>Toxocaridae</taxon>
        <taxon>Toxocara</taxon>
    </lineage>
</organism>
<comment type="caution">
    <text evidence="1">The sequence shown here is derived from an EMBL/GenBank/DDBJ whole genome shotgun (WGS) entry which is preliminary data.</text>
</comment>
<gene>
    <name evidence="1" type="ORF">Tcan_00386</name>
</gene>
<keyword evidence="2" id="KW-1185">Reference proteome</keyword>
<dbReference type="EMBL" id="JPKZ01018324">
    <property type="protein sequence ID" value="KHN71855.1"/>
    <property type="molecule type" value="Genomic_DNA"/>
</dbReference>
<protein>
    <submittedName>
        <fullName evidence="1">Uncharacterized protein</fullName>
    </submittedName>
</protein>